<comment type="caution">
    <text evidence="1">The sequence shown here is derived from an EMBL/GenBank/DDBJ whole genome shotgun (WGS) entry which is preliminary data.</text>
</comment>
<evidence type="ECO:0000313" key="1">
    <source>
        <dbReference type="EMBL" id="RDX58403.1"/>
    </source>
</evidence>
<dbReference type="AlphaFoldDB" id="A0A371E0T6"/>
<keyword evidence="2" id="KW-1185">Reference proteome</keyword>
<organism evidence="1 2">
    <name type="scientific">Mucuna pruriens</name>
    <name type="common">Velvet bean</name>
    <name type="synonym">Dolichos pruriens</name>
    <dbReference type="NCBI Taxonomy" id="157652"/>
    <lineage>
        <taxon>Eukaryota</taxon>
        <taxon>Viridiplantae</taxon>
        <taxon>Streptophyta</taxon>
        <taxon>Embryophyta</taxon>
        <taxon>Tracheophyta</taxon>
        <taxon>Spermatophyta</taxon>
        <taxon>Magnoliopsida</taxon>
        <taxon>eudicotyledons</taxon>
        <taxon>Gunneridae</taxon>
        <taxon>Pentapetalae</taxon>
        <taxon>rosids</taxon>
        <taxon>fabids</taxon>
        <taxon>Fabales</taxon>
        <taxon>Fabaceae</taxon>
        <taxon>Papilionoideae</taxon>
        <taxon>50 kb inversion clade</taxon>
        <taxon>NPAAA clade</taxon>
        <taxon>indigoferoid/millettioid clade</taxon>
        <taxon>Phaseoleae</taxon>
        <taxon>Mucuna</taxon>
    </lineage>
</organism>
<dbReference type="Proteomes" id="UP000257109">
    <property type="component" value="Unassembled WGS sequence"/>
</dbReference>
<reference evidence="1" key="1">
    <citation type="submission" date="2018-05" db="EMBL/GenBank/DDBJ databases">
        <title>Draft genome of Mucuna pruriens seed.</title>
        <authorList>
            <person name="Nnadi N.E."/>
            <person name="Vos R."/>
            <person name="Hasami M.H."/>
            <person name="Devisetty U.K."/>
            <person name="Aguiy J.C."/>
        </authorList>
    </citation>
    <scope>NUCLEOTIDE SEQUENCE [LARGE SCALE GENOMIC DNA]</scope>
    <source>
        <strain evidence="1">JCA_2017</strain>
    </source>
</reference>
<dbReference type="OrthoDB" id="1749397at2759"/>
<evidence type="ECO:0000313" key="2">
    <source>
        <dbReference type="Proteomes" id="UP000257109"/>
    </source>
</evidence>
<name>A0A371E0T6_MUCPR</name>
<sequence length="67" mass="7854">MKGIVEGSPQINSRYGNLYLILEKSLPLDVFKSFEAKVELQLRKKIKVVKSNRADEYYDRYDGSRKQ</sequence>
<feature type="non-terminal residue" evidence="1">
    <location>
        <position position="1"/>
    </location>
</feature>
<gene>
    <name evidence="1" type="ORF">CR513_62283</name>
</gene>
<protein>
    <submittedName>
        <fullName evidence="1">Uncharacterized protein</fullName>
    </submittedName>
</protein>
<proteinExistence type="predicted"/>
<dbReference type="EMBL" id="QJKJ01017536">
    <property type="protein sequence ID" value="RDX58403.1"/>
    <property type="molecule type" value="Genomic_DNA"/>
</dbReference>
<accession>A0A371E0T6</accession>
<feature type="non-terminal residue" evidence="1">
    <location>
        <position position="67"/>
    </location>
</feature>